<accession>A0A4R0I0B4</accession>
<evidence type="ECO:0000313" key="3">
    <source>
        <dbReference type="Proteomes" id="UP000292695"/>
    </source>
</evidence>
<evidence type="ECO:0000313" key="2">
    <source>
        <dbReference type="EMBL" id="TCC19990.1"/>
    </source>
</evidence>
<comment type="caution">
    <text evidence="2">The sequence shown here is derived from an EMBL/GenBank/DDBJ whole genome shotgun (WGS) entry which is preliminary data.</text>
</comment>
<protein>
    <submittedName>
        <fullName evidence="2">Uncharacterized protein</fullName>
    </submittedName>
</protein>
<feature type="region of interest" description="Disordered" evidence="1">
    <location>
        <begin position="1"/>
        <end position="61"/>
    </location>
</feature>
<name>A0A4R0I0B4_9ACTN</name>
<proteinExistence type="predicted"/>
<dbReference type="OrthoDB" id="3831265at2"/>
<sequence>MQRTGRGLPPAPVPSGTGWPELRSSQDLECDGTNPSSKRPCVLGDHQGYHRDEVGAEWLDD</sequence>
<dbReference type="EMBL" id="SJKA01000022">
    <property type="protein sequence ID" value="TCC19990.1"/>
    <property type="molecule type" value="Genomic_DNA"/>
</dbReference>
<organism evidence="2 3">
    <name type="scientific">Kribbella sindirgiensis</name>
    <dbReference type="NCBI Taxonomy" id="1124744"/>
    <lineage>
        <taxon>Bacteria</taxon>
        <taxon>Bacillati</taxon>
        <taxon>Actinomycetota</taxon>
        <taxon>Actinomycetes</taxon>
        <taxon>Propionibacteriales</taxon>
        <taxon>Kribbellaceae</taxon>
        <taxon>Kribbella</taxon>
    </lineage>
</organism>
<gene>
    <name evidence="2" type="ORF">E0H50_37850</name>
</gene>
<dbReference type="Proteomes" id="UP000292695">
    <property type="component" value="Unassembled WGS sequence"/>
</dbReference>
<feature type="compositionally biased region" description="Polar residues" evidence="1">
    <location>
        <begin position="23"/>
        <end position="37"/>
    </location>
</feature>
<dbReference type="AlphaFoldDB" id="A0A4R0I0B4"/>
<reference evidence="2 3" key="1">
    <citation type="submission" date="2019-02" db="EMBL/GenBank/DDBJ databases">
        <title>Kribbella capetownensis sp. nov. and Kribbella speibonae sp. nov., isolated from soil.</title>
        <authorList>
            <person name="Curtis S.M."/>
            <person name="Norton I."/>
            <person name="Everest G.J."/>
            <person name="Meyers P.R."/>
        </authorList>
    </citation>
    <scope>NUCLEOTIDE SEQUENCE [LARGE SCALE GENOMIC DNA]</scope>
    <source>
        <strain evidence="2 3">DSM 27082</strain>
    </source>
</reference>
<keyword evidence="3" id="KW-1185">Reference proteome</keyword>
<evidence type="ECO:0000256" key="1">
    <source>
        <dbReference type="SAM" id="MobiDB-lite"/>
    </source>
</evidence>